<protein>
    <submittedName>
        <fullName evidence="2">Metal-dependent hydrolase</fullName>
    </submittedName>
</protein>
<keyword evidence="1" id="KW-0812">Transmembrane</keyword>
<dbReference type="PANTHER" id="PTHR40031">
    <property type="entry name" value="HYPOTHETICAL MEMBRANE SPANNING PROTEIN"/>
    <property type="match status" value="1"/>
</dbReference>
<dbReference type="InterPro" id="IPR007404">
    <property type="entry name" value="YdjM-like"/>
</dbReference>
<keyword evidence="2" id="KW-0378">Hydrolase</keyword>
<dbReference type="PANTHER" id="PTHR40031:SF1">
    <property type="entry name" value="MEMBRANE-BOUND METAL-DEPENDENT HYDROLASE"/>
    <property type="match status" value="1"/>
</dbReference>
<dbReference type="RefSeq" id="WP_244018746.1">
    <property type="nucleotide sequence ID" value="NZ_JALHLF010000021.1"/>
</dbReference>
<accession>A0ABT0BCV3</accession>
<organism evidence="2 3">
    <name type="scientific">Novosphingobium organovorum</name>
    <dbReference type="NCBI Taxonomy" id="2930092"/>
    <lineage>
        <taxon>Bacteria</taxon>
        <taxon>Pseudomonadati</taxon>
        <taxon>Pseudomonadota</taxon>
        <taxon>Alphaproteobacteria</taxon>
        <taxon>Sphingomonadales</taxon>
        <taxon>Sphingomonadaceae</taxon>
        <taxon>Novosphingobium</taxon>
    </lineage>
</organism>
<evidence type="ECO:0000256" key="1">
    <source>
        <dbReference type="SAM" id="Phobius"/>
    </source>
</evidence>
<keyword evidence="3" id="KW-1185">Reference proteome</keyword>
<gene>
    <name evidence="2" type="ORF">MTR62_07955</name>
</gene>
<feature type="transmembrane region" description="Helical" evidence="1">
    <location>
        <begin position="137"/>
        <end position="155"/>
    </location>
</feature>
<name>A0ABT0BCV3_9SPHN</name>
<feature type="transmembrane region" description="Helical" evidence="1">
    <location>
        <begin position="89"/>
        <end position="108"/>
    </location>
</feature>
<feature type="transmembrane region" description="Helical" evidence="1">
    <location>
        <begin position="167"/>
        <end position="188"/>
    </location>
</feature>
<proteinExistence type="predicted"/>
<dbReference type="Proteomes" id="UP001162881">
    <property type="component" value="Unassembled WGS sequence"/>
</dbReference>
<dbReference type="InterPro" id="IPR053170">
    <property type="entry name" value="Transcription_regulator"/>
</dbReference>
<evidence type="ECO:0000313" key="3">
    <source>
        <dbReference type="Proteomes" id="UP001162881"/>
    </source>
</evidence>
<dbReference type="GO" id="GO:0016787">
    <property type="term" value="F:hydrolase activity"/>
    <property type="evidence" value="ECO:0007669"/>
    <property type="project" value="UniProtKB-KW"/>
</dbReference>
<dbReference type="Pfam" id="PF04307">
    <property type="entry name" value="YdjM"/>
    <property type="match status" value="1"/>
</dbReference>
<comment type="caution">
    <text evidence="2">The sequence shown here is derived from an EMBL/GenBank/DDBJ whole genome shotgun (WGS) entry which is preliminary data.</text>
</comment>
<keyword evidence="1" id="KW-1133">Transmembrane helix</keyword>
<sequence>MDNVTHSLVGWALAETGLKGKTRKGLAACILAANMPDIDVFLHAVPWAPLAMHRGFTHSLIGGVLVLPPLLAGLLWLLDAWQRRQGRDFAGMPGMHAGWLLALCYLGALTHPLLDLQNIYAIQLFSPVSARWFHTDGLFIVSPWLLAFLGLGVTLSRRRASRRKVQVGTPAGLALLASGLFIALNIAISQLAFAALEAGPPYAHPDRAFASPPPFAFWQREVIWRKDGRIARGVFDPMHDPFALRSYGEPVADAMDDPLVRRAVASSAALRDFLAWSQLPFARVRRAPCAAEVTIGDARYAKGPVARGFTVTAEVPLPGAGCRAR</sequence>
<feature type="transmembrane region" description="Helical" evidence="1">
    <location>
        <begin position="56"/>
        <end position="77"/>
    </location>
</feature>
<keyword evidence="1" id="KW-0472">Membrane</keyword>
<evidence type="ECO:0000313" key="2">
    <source>
        <dbReference type="EMBL" id="MCJ2182624.1"/>
    </source>
</evidence>
<reference evidence="2" key="1">
    <citation type="submission" date="2022-03" db="EMBL/GenBank/DDBJ databases">
        <title>Identification of a novel bacterium isolated from mangrove sediments.</title>
        <authorList>
            <person name="Pan X."/>
        </authorList>
    </citation>
    <scope>NUCLEOTIDE SEQUENCE</scope>
    <source>
        <strain evidence="2">B1949</strain>
    </source>
</reference>
<dbReference type="EMBL" id="JALHLF010000021">
    <property type="protein sequence ID" value="MCJ2182624.1"/>
    <property type="molecule type" value="Genomic_DNA"/>
</dbReference>